<dbReference type="EMBL" id="JACAZI010000009">
    <property type="protein sequence ID" value="KAF7351990.1"/>
    <property type="molecule type" value="Genomic_DNA"/>
</dbReference>
<gene>
    <name evidence="2" type="ORF">MVEN_01161200</name>
</gene>
<keyword evidence="3" id="KW-1185">Reference proteome</keyword>
<protein>
    <submittedName>
        <fullName evidence="2">Uncharacterized protein</fullName>
    </submittedName>
</protein>
<feature type="compositionally biased region" description="Low complexity" evidence="1">
    <location>
        <begin position="241"/>
        <end position="259"/>
    </location>
</feature>
<dbReference type="Proteomes" id="UP000620124">
    <property type="component" value="Unassembled WGS sequence"/>
</dbReference>
<sequence length="337" mass="37082">MDNVSIPPPSCFPIGYSFITVVAPIPTTIPRPIYGVPQYDYHGLPFGLLPPKIQSFLTSHGLEDRAHYDPAAVASVRLWLSDKLLDTVSRICEAIVLVNIRYNLFRTMYPPEHAFLTALTRLLHRELLPELERHMGEHVAYADALVWADVSAREGSPEALSVEEALQYRWLQTQPTVDLVATRIVELYEWAAAMWMMGWRSDGYTTYLQLLPPPSSSPPVSGEQTHEPSEPPLVPPPADTPSPSLSSSSTFTPLSESSPPMRPSTPPRQSSTPSSSSTPSPKTPPQRAPPRNRLAAESRSKCTSLGLAGRRAIRVRALYPTAQCSFACHAANSAHAR</sequence>
<dbReference type="AlphaFoldDB" id="A0A8H6Y0W0"/>
<evidence type="ECO:0000256" key="1">
    <source>
        <dbReference type="SAM" id="MobiDB-lite"/>
    </source>
</evidence>
<dbReference type="OrthoDB" id="3056666at2759"/>
<evidence type="ECO:0000313" key="3">
    <source>
        <dbReference type="Proteomes" id="UP000620124"/>
    </source>
</evidence>
<name>A0A8H6Y0W0_9AGAR</name>
<reference evidence="2" key="1">
    <citation type="submission" date="2020-05" db="EMBL/GenBank/DDBJ databases">
        <title>Mycena genomes resolve the evolution of fungal bioluminescence.</title>
        <authorList>
            <person name="Tsai I.J."/>
        </authorList>
    </citation>
    <scope>NUCLEOTIDE SEQUENCE</scope>
    <source>
        <strain evidence="2">CCC161011</strain>
    </source>
</reference>
<feature type="compositionally biased region" description="Low complexity" evidence="1">
    <location>
        <begin position="267"/>
        <end position="280"/>
    </location>
</feature>
<feature type="compositionally biased region" description="Pro residues" evidence="1">
    <location>
        <begin position="230"/>
        <end position="240"/>
    </location>
</feature>
<accession>A0A8H6Y0W0</accession>
<organism evidence="2 3">
    <name type="scientific">Mycena venus</name>
    <dbReference type="NCBI Taxonomy" id="2733690"/>
    <lineage>
        <taxon>Eukaryota</taxon>
        <taxon>Fungi</taxon>
        <taxon>Dikarya</taxon>
        <taxon>Basidiomycota</taxon>
        <taxon>Agaricomycotina</taxon>
        <taxon>Agaricomycetes</taxon>
        <taxon>Agaricomycetidae</taxon>
        <taxon>Agaricales</taxon>
        <taxon>Marasmiineae</taxon>
        <taxon>Mycenaceae</taxon>
        <taxon>Mycena</taxon>
    </lineage>
</organism>
<evidence type="ECO:0000313" key="2">
    <source>
        <dbReference type="EMBL" id="KAF7351990.1"/>
    </source>
</evidence>
<feature type="region of interest" description="Disordered" evidence="1">
    <location>
        <begin position="214"/>
        <end position="302"/>
    </location>
</feature>
<comment type="caution">
    <text evidence="2">The sequence shown here is derived from an EMBL/GenBank/DDBJ whole genome shotgun (WGS) entry which is preliminary data.</text>
</comment>
<proteinExistence type="predicted"/>